<dbReference type="PANTHER" id="PTHR36216:SF1">
    <property type="entry name" value="HTH ARSR-TYPE DOMAIN-CONTAINING PROTEIN"/>
    <property type="match status" value="1"/>
</dbReference>
<dbReference type="AlphaFoldDB" id="A0A484I5Y7"/>
<evidence type="ECO:0000313" key="2">
    <source>
        <dbReference type="EMBL" id="VFJ12598.1"/>
    </source>
</evidence>
<dbReference type="InterPro" id="IPR001845">
    <property type="entry name" value="HTH_ArsR_DNA-bd_dom"/>
</dbReference>
<dbReference type="PANTHER" id="PTHR36216">
    <property type="entry name" value="TRANSCRIPTIONAL REGULATOR, TRMB"/>
    <property type="match status" value="1"/>
</dbReference>
<proteinExistence type="predicted"/>
<dbReference type="SMART" id="SM00418">
    <property type="entry name" value="HTH_ARSR"/>
    <property type="match status" value="1"/>
</dbReference>
<dbReference type="InterPro" id="IPR011991">
    <property type="entry name" value="ArsR-like_HTH"/>
</dbReference>
<evidence type="ECO:0000313" key="3">
    <source>
        <dbReference type="Proteomes" id="UP000294299"/>
    </source>
</evidence>
<reference evidence="2 3" key="1">
    <citation type="submission" date="2019-02" db="EMBL/GenBank/DDBJ databases">
        <authorList>
            <person name="Lehtovirta-Morley E L."/>
        </authorList>
    </citation>
    <scope>NUCLEOTIDE SEQUENCE [LARGE SCALE GENOMIC DNA]</scope>
    <source>
        <strain evidence="2">NFRAN1</strain>
    </source>
</reference>
<dbReference type="InterPro" id="IPR036388">
    <property type="entry name" value="WH-like_DNA-bd_sf"/>
</dbReference>
<dbReference type="GeneID" id="39419840"/>
<organism evidence="2 3">
    <name type="scientific">Candidatus Nitrosocosmicus franklandianus</name>
    <dbReference type="NCBI Taxonomy" id="1798806"/>
    <lineage>
        <taxon>Archaea</taxon>
        <taxon>Nitrososphaerota</taxon>
        <taxon>Nitrososphaeria</taxon>
        <taxon>Nitrososphaerales</taxon>
        <taxon>Nitrososphaeraceae</taxon>
        <taxon>Candidatus Nitrosocosmicus</taxon>
    </lineage>
</organism>
<dbReference type="Pfam" id="PF13412">
    <property type="entry name" value="HTH_24"/>
    <property type="match status" value="1"/>
</dbReference>
<dbReference type="CDD" id="cd00090">
    <property type="entry name" value="HTH_ARSR"/>
    <property type="match status" value="1"/>
</dbReference>
<feature type="domain" description="HTH arsR-type" evidence="1">
    <location>
        <begin position="81"/>
        <end position="153"/>
    </location>
</feature>
<evidence type="ECO:0000259" key="1">
    <source>
        <dbReference type="SMART" id="SM00418"/>
    </source>
</evidence>
<name>A0A484I5Y7_9ARCH</name>
<dbReference type="OrthoDB" id="28610at2157"/>
<protein>
    <recommendedName>
        <fullName evidence="1">HTH arsR-type domain-containing protein</fullName>
    </recommendedName>
</protein>
<dbReference type="Gene3D" id="1.10.10.10">
    <property type="entry name" value="Winged helix-like DNA-binding domain superfamily/Winged helix DNA-binding domain"/>
    <property type="match status" value="2"/>
</dbReference>
<dbReference type="KEGG" id="nfn:NFRAN_0277"/>
<dbReference type="GO" id="GO:0003700">
    <property type="term" value="F:DNA-binding transcription factor activity"/>
    <property type="evidence" value="ECO:0007669"/>
    <property type="project" value="InterPro"/>
</dbReference>
<dbReference type="InterPro" id="IPR036390">
    <property type="entry name" value="WH_DNA-bd_sf"/>
</dbReference>
<accession>A0A484I5Y7</accession>
<keyword evidence="3" id="KW-1185">Reference proteome</keyword>
<dbReference type="Pfam" id="PF24266">
    <property type="entry name" value="HTH_HVO_0163_N"/>
    <property type="match status" value="1"/>
</dbReference>
<dbReference type="Proteomes" id="UP000294299">
    <property type="component" value="Chromosome NFRAN"/>
</dbReference>
<dbReference type="SUPFAM" id="SSF46785">
    <property type="entry name" value="Winged helix' DNA-binding domain"/>
    <property type="match status" value="2"/>
</dbReference>
<dbReference type="RefSeq" id="WP_134482697.1">
    <property type="nucleotide sequence ID" value="NZ_LR216287.1"/>
</dbReference>
<dbReference type="InterPro" id="IPR056504">
    <property type="entry name" value="HTH_HVO_0163_N"/>
</dbReference>
<gene>
    <name evidence="2" type="ORF">NFRAN_0277</name>
</gene>
<dbReference type="EMBL" id="LR216287">
    <property type="protein sequence ID" value="VFJ12598.1"/>
    <property type="molecule type" value="Genomic_DNA"/>
</dbReference>
<sequence length="188" mass="21784">MRGHQNTNDNTNESRILNYIKDNPGIHLRRIKGDLGCSMGTIQYYLSKLEKEEKITSSRTGLHKCFFVTGIFGENEKDVIKFFNLETPRKIIMCIIQHGQPTQMEIAQELGITAPTVSWNLSRLTRTKIITEIKDGRFKRYSLNSDIDPLMITKLLKSYYPSLWSKWSDKLAEIYLSLSFDAENKDKN</sequence>